<evidence type="ECO:0000313" key="3">
    <source>
        <dbReference type="Proteomes" id="UP000243217"/>
    </source>
</evidence>
<dbReference type="Proteomes" id="UP000243217">
    <property type="component" value="Unassembled WGS sequence"/>
</dbReference>
<accession>A0A1V9YV41</accession>
<organism evidence="2 3">
    <name type="scientific">Thraustotheca clavata</name>
    <dbReference type="NCBI Taxonomy" id="74557"/>
    <lineage>
        <taxon>Eukaryota</taxon>
        <taxon>Sar</taxon>
        <taxon>Stramenopiles</taxon>
        <taxon>Oomycota</taxon>
        <taxon>Saprolegniomycetes</taxon>
        <taxon>Saprolegniales</taxon>
        <taxon>Achlyaceae</taxon>
        <taxon>Thraustotheca</taxon>
    </lineage>
</organism>
<keyword evidence="3" id="KW-1185">Reference proteome</keyword>
<evidence type="ECO:0008006" key="4">
    <source>
        <dbReference type="Google" id="ProtNLM"/>
    </source>
</evidence>
<gene>
    <name evidence="2" type="ORF">THRCLA_09644</name>
</gene>
<name>A0A1V9YV41_9STRA</name>
<reference evidence="2 3" key="1">
    <citation type="journal article" date="2014" name="Genome Biol. Evol.">
        <title>The secreted proteins of Achlya hypogyna and Thraustotheca clavata identify the ancestral oomycete secretome and reveal gene acquisitions by horizontal gene transfer.</title>
        <authorList>
            <person name="Misner I."/>
            <person name="Blouin N."/>
            <person name="Leonard G."/>
            <person name="Richards T.A."/>
            <person name="Lane C.E."/>
        </authorList>
    </citation>
    <scope>NUCLEOTIDE SEQUENCE [LARGE SCALE GENOMIC DNA]</scope>
    <source>
        <strain evidence="2 3">ATCC 34112</strain>
    </source>
</reference>
<proteinExistence type="predicted"/>
<comment type="caution">
    <text evidence="2">The sequence shown here is derived from an EMBL/GenBank/DDBJ whole genome shotgun (WGS) entry which is preliminary data.</text>
</comment>
<keyword evidence="1" id="KW-1133">Transmembrane helix</keyword>
<dbReference type="SUPFAM" id="SSF53756">
    <property type="entry name" value="UDP-Glycosyltransferase/glycogen phosphorylase"/>
    <property type="match status" value="1"/>
</dbReference>
<protein>
    <recommendedName>
        <fullName evidence="4">Glycosyl transferase family 1 domain-containing protein</fullName>
    </recommendedName>
</protein>
<dbReference type="Gene3D" id="3.40.50.2000">
    <property type="entry name" value="Glycogen Phosphorylase B"/>
    <property type="match status" value="1"/>
</dbReference>
<dbReference type="EMBL" id="JNBS01002690">
    <property type="protein sequence ID" value="OQR89659.1"/>
    <property type="molecule type" value="Genomic_DNA"/>
</dbReference>
<keyword evidence="1" id="KW-0812">Transmembrane</keyword>
<dbReference type="AlphaFoldDB" id="A0A1V9YV41"/>
<keyword evidence="1" id="KW-0472">Membrane</keyword>
<sequence>MHKRTLGIRSQHVAAGSMFVFFGCLLSLTLLVWFAPSPQQFFRQENAPELLIPVNPNDLYHDSIHLSRLNAVCVEAKDAIIPHSYNSSKFDKNSVWHQDLDSDALYQLLALCPQVDVFLPKGLRNHGYCEDAMAYVKFLHARALPYWVLELSWERNGIFWKGEKITYLDLCPETAILYLSNYWDGVDQLSHFPNEKTIILMPNIERYELLPEHFYRADIVLAKTLDAYNRIVSWYEQAGNPRNTKVIYTQHTTSNPTLETKSFSRNFENLSIFHANGNSNRKSTESILACWASRPDFPRIDIFSQDASSKFLFDELFPDKKLIPSNLNYHYGEVLSAKEFGKRLQEASVILCPSSQEGFGHYINQARASGALVATTDGAPMNEFISRESGVLVKSQYEEYWFQTPDQLMGKQFWFWQPNRRMQFYVSSSSICNAMDEIIAMSPTKRAELAHRSYLAYYSQMAFFKEAMRTLRQTLMSLKS</sequence>
<evidence type="ECO:0000256" key="1">
    <source>
        <dbReference type="SAM" id="Phobius"/>
    </source>
</evidence>
<evidence type="ECO:0000313" key="2">
    <source>
        <dbReference type="EMBL" id="OQR89659.1"/>
    </source>
</evidence>
<dbReference type="OrthoDB" id="2100592at2759"/>
<feature type="transmembrane region" description="Helical" evidence="1">
    <location>
        <begin position="12"/>
        <end position="35"/>
    </location>
</feature>
<dbReference type="PROSITE" id="PS51257">
    <property type="entry name" value="PROKAR_LIPOPROTEIN"/>
    <property type="match status" value="1"/>
</dbReference>